<dbReference type="InterPro" id="IPR052895">
    <property type="entry name" value="HetReg/Transcr_Mod"/>
</dbReference>
<organism evidence="3 4">
    <name type="scientific">Periconia digitata</name>
    <dbReference type="NCBI Taxonomy" id="1303443"/>
    <lineage>
        <taxon>Eukaryota</taxon>
        <taxon>Fungi</taxon>
        <taxon>Dikarya</taxon>
        <taxon>Ascomycota</taxon>
        <taxon>Pezizomycotina</taxon>
        <taxon>Dothideomycetes</taxon>
        <taxon>Pleosporomycetidae</taxon>
        <taxon>Pleosporales</taxon>
        <taxon>Massarineae</taxon>
        <taxon>Periconiaceae</taxon>
        <taxon>Periconia</taxon>
    </lineage>
</organism>
<dbReference type="Proteomes" id="UP001152607">
    <property type="component" value="Unassembled WGS sequence"/>
</dbReference>
<dbReference type="OrthoDB" id="3477286at2759"/>
<dbReference type="Pfam" id="PF06985">
    <property type="entry name" value="HET"/>
    <property type="match status" value="1"/>
</dbReference>
<dbReference type="PANTHER" id="PTHR24148:SF64">
    <property type="entry name" value="HETEROKARYON INCOMPATIBILITY DOMAIN-CONTAINING PROTEIN"/>
    <property type="match status" value="1"/>
</dbReference>
<dbReference type="InterPro" id="IPR010730">
    <property type="entry name" value="HET"/>
</dbReference>
<keyword evidence="4" id="KW-1185">Reference proteome</keyword>
<dbReference type="EMBL" id="CAOQHR010000009">
    <property type="protein sequence ID" value="CAI6339903.1"/>
    <property type="molecule type" value="Genomic_DNA"/>
</dbReference>
<feature type="region of interest" description="Disordered" evidence="1">
    <location>
        <begin position="1"/>
        <end position="43"/>
    </location>
</feature>
<gene>
    <name evidence="3" type="ORF">PDIGIT_LOCUS13067</name>
</gene>
<evidence type="ECO:0000313" key="4">
    <source>
        <dbReference type="Proteomes" id="UP001152607"/>
    </source>
</evidence>
<reference evidence="3" key="1">
    <citation type="submission" date="2023-01" db="EMBL/GenBank/DDBJ databases">
        <authorList>
            <person name="Van Ghelder C."/>
            <person name="Rancurel C."/>
        </authorList>
    </citation>
    <scope>NUCLEOTIDE SEQUENCE</scope>
    <source>
        <strain evidence="3">CNCM I-4278</strain>
    </source>
</reference>
<comment type="caution">
    <text evidence="3">The sequence shown here is derived from an EMBL/GenBank/DDBJ whole genome shotgun (WGS) entry which is preliminary data.</text>
</comment>
<evidence type="ECO:0000259" key="2">
    <source>
        <dbReference type="Pfam" id="PF06985"/>
    </source>
</evidence>
<dbReference type="PANTHER" id="PTHR24148">
    <property type="entry name" value="ANKYRIN REPEAT DOMAIN-CONTAINING PROTEIN 39 HOMOLOG-RELATED"/>
    <property type="match status" value="1"/>
</dbReference>
<sequence length="797" mass="90735">MSQPNSTMDTQEPTGGAPPRGTGRKRALSEDSSSSFPIYKVPKRDEERPVIAQRVGYWNESRPPQNMKEKVKANFVNAAKRASQLKDHKLLYQYKRIKPTEMRLLYISPAQSRNMDLFVSIGTIADKRVGSQNSDCQAYEALSYHWGPGPADKPVYLSGGTKEPKIGIADLILLRSLVPDYGKGQRFYVRPSLDQALRHLRHQTEMVILWVDAVCINQSDEKGEKPEQIAKMKDIYNKAERVCIWLGDGKGNGVNEKVEDRTKDFHAAMDFSREIIQLKRLEALSQDSSATKYWSDLLDLMRCSWFSRRWVIQELALARKATIHCGEKTIPWQEFADAIGLFALNFDKIRALFRSSKDDRIFSNYRNFNELEPLGAKVLVDAVTNTFRKSVDDNIFEPVFDLETLVSSLTFFESSDPRDTIYALLNISRESLSVDSQGNQVIHPPKPDYERDILEVYTDFLEWVVFTTNSLDMICRQWAMPERVKPGGRKNPTPIITLPSWIQTINKSAWGLQEQGFNGRMNGDSIVGKAGRRRYNASRGMSPVVQFGKRRRGHLNGKQNTRTQSAPSALGTVQIPRARDVAFGPERKQSPSHRLYVTGIEIGHVTWTHGPVSRSVITKDCLEKGGWKKNEEMTRVPDKLWRTLVADRNAEGENPPPWYHRAALHSMALADNNGHIACHEQLEQENTPSNKLPHIVAEYLKRVQAVTWNRKFIEGYPKAANLDPLFGLGPPDTEENDRICILFGCSVPCILRLCETNNIPYYQFVGEAYIYGRMDGEAITMMNEEDLEKNTREFVII</sequence>
<proteinExistence type="predicted"/>
<feature type="compositionally biased region" description="Polar residues" evidence="1">
    <location>
        <begin position="1"/>
        <end position="12"/>
    </location>
</feature>
<accession>A0A9W4XQG8</accession>
<evidence type="ECO:0000256" key="1">
    <source>
        <dbReference type="SAM" id="MobiDB-lite"/>
    </source>
</evidence>
<feature type="domain" description="Heterokaryon incompatibility" evidence="2">
    <location>
        <begin position="139"/>
        <end position="314"/>
    </location>
</feature>
<protein>
    <recommendedName>
        <fullName evidence="2">Heterokaryon incompatibility domain-containing protein</fullName>
    </recommendedName>
</protein>
<evidence type="ECO:0000313" key="3">
    <source>
        <dbReference type="EMBL" id="CAI6339903.1"/>
    </source>
</evidence>
<dbReference type="AlphaFoldDB" id="A0A9W4XQG8"/>
<name>A0A9W4XQG8_9PLEO</name>